<organism evidence="2 3">
    <name type="scientific">Bos mutus</name>
    <name type="common">wild yak</name>
    <dbReference type="NCBI Taxonomy" id="72004"/>
    <lineage>
        <taxon>Eukaryota</taxon>
        <taxon>Metazoa</taxon>
        <taxon>Chordata</taxon>
        <taxon>Craniata</taxon>
        <taxon>Vertebrata</taxon>
        <taxon>Euteleostomi</taxon>
        <taxon>Mammalia</taxon>
        <taxon>Eutheria</taxon>
        <taxon>Laurasiatheria</taxon>
        <taxon>Artiodactyla</taxon>
        <taxon>Ruminantia</taxon>
        <taxon>Pecora</taxon>
        <taxon>Bovidae</taxon>
        <taxon>Bovinae</taxon>
        <taxon>Bos</taxon>
    </lineage>
</organism>
<protein>
    <submittedName>
        <fullName evidence="2">Uncharacterized protein</fullName>
    </submittedName>
</protein>
<keyword evidence="3" id="KW-1185">Reference proteome</keyword>
<reference evidence="2" key="1">
    <citation type="submission" date="2019-10" db="EMBL/GenBank/DDBJ databases">
        <title>The sequence and de novo assembly of the wild yak genome.</title>
        <authorList>
            <person name="Liu Y."/>
        </authorList>
    </citation>
    <scope>NUCLEOTIDE SEQUENCE [LARGE SCALE GENOMIC DNA]</scope>
    <source>
        <strain evidence="2">WY2019</strain>
    </source>
</reference>
<keyword evidence="1" id="KW-0732">Signal</keyword>
<proteinExistence type="predicted"/>
<evidence type="ECO:0000313" key="3">
    <source>
        <dbReference type="Proteomes" id="UP000322234"/>
    </source>
</evidence>
<feature type="signal peptide" evidence="1">
    <location>
        <begin position="1"/>
        <end position="17"/>
    </location>
</feature>
<gene>
    <name evidence="2" type="ORF">E5288_WYG007564</name>
</gene>
<comment type="caution">
    <text evidence="2">The sequence shown here is derived from an EMBL/GenBank/DDBJ whole genome shotgun (WGS) entry which is preliminary data.</text>
</comment>
<accession>A0A6B0RGM0</accession>
<dbReference type="Proteomes" id="UP000322234">
    <property type="component" value="Unassembled WGS sequence"/>
</dbReference>
<sequence length="207" mass="22650">MTWNLIMQLLLACNTESGTVYKIRARARGTSAHRGTLKARSTLEDPDKCACAAQWIKDGSSQAPLCISDPFLLSIVEKSVLGIYGFVFTYSVLDEHSGCPEPTAMVLLLRQISLGSSPLALEMIPGFGKEAIPWVLLLLCSGSAQPDAGIYSRPPDDAGPSPWRAVFAQGKEEIWTEQVESLLKFHSVELKPEKRPRGGSLPFQEFV</sequence>
<feature type="chain" id="PRO_5025407972" evidence="1">
    <location>
        <begin position="18"/>
        <end position="207"/>
    </location>
</feature>
<dbReference type="AlphaFoldDB" id="A0A6B0RGM0"/>
<dbReference type="EMBL" id="VBQZ03000036">
    <property type="protein sequence ID" value="MXQ87134.1"/>
    <property type="molecule type" value="Genomic_DNA"/>
</dbReference>
<evidence type="ECO:0000256" key="1">
    <source>
        <dbReference type="SAM" id="SignalP"/>
    </source>
</evidence>
<evidence type="ECO:0000313" key="2">
    <source>
        <dbReference type="EMBL" id="MXQ87134.1"/>
    </source>
</evidence>
<name>A0A6B0RGM0_9CETA</name>